<dbReference type="EC" id="3.1.26.4" evidence="2"/>
<proteinExistence type="predicted"/>
<feature type="signal peptide" evidence="1">
    <location>
        <begin position="1"/>
        <end position="20"/>
    </location>
</feature>
<accession>A3XJY9</accession>
<dbReference type="HOGENOM" id="CLU_016839_0_0_10"/>
<organism evidence="2 3">
    <name type="scientific">Leeuwenhoekiella blandensis (strain CECT 7118 / CCUG 51940 / KCTC 22103 / MED217)</name>
    <name type="common">Flavobacterium sp. (strain MED217)</name>
    <dbReference type="NCBI Taxonomy" id="398720"/>
    <lineage>
        <taxon>Bacteria</taxon>
        <taxon>Pseudomonadati</taxon>
        <taxon>Bacteroidota</taxon>
        <taxon>Flavobacteriia</taxon>
        <taxon>Flavobacteriales</taxon>
        <taxon>Flavobacteriaceae</taxon>
        <taxon>Leeuwenhoekiella</taxon>
    </lineage>
</organism>
<dbReference type="AlphaFoldDB" id="A3XJY9"/>
<protein>
    <submittedName>
        <fullName evidence="2">Ribonuclease HII</fullName>
        <ecNumber evidence="2">3.1.26.4</ecNumber>
    </submittedName>
</protein>
<dbReference type="eggNOG" id="COG1520">
    <property type="taxonomic scope" value="Bacteria"/>
</dbReference>
<keyword evidence="1" id="KW-0732">Signal</keyword>
<feature type="chain" id="PRO_5002664098" evidence="1">
    <location>
        <begin position="21"/>
        <end position="827"/>
    </location>
</feature>
<dbReference type="InterPro" id="IPR011047">
    <property type="entry name" value="Quinoprotein_ADH-like_sf"/>
</dbReference>
<keyword evidence="2" id="KW-0378">Hydrolase</keyword>
<evidence type="ECO:0000313" key="3">
    <source>
        <dbReference type="Proteomes" id="UP000001601"/>
    </source>
</evidence>
<dbReference type="Proteomes" id="UP000001601">
    <property type="component" value="Unassembled WGS sequence"/>
</dbReference>
<name>A3XJY9_LEEBM</name>
<evidence type="ECO:0000313" key="2">
    <source>
        <dbReference type="EMBL" id="EAQ50139.1"/>
    </source>
</evidence>
<evidence type="ECO:0000256" key="1">
    <source>
        <dbReference type="SAM" id="SignalP"/>
    </source>
</evidence>
<dbReference type="RefSeq" id="WP_009779048.1">
    <property type="nucleotide sequence ID" value="NZ_CH672395.1"/>
</dbReference>
<dbReference type="GO" id="GO:0004523">
    <property type="term" value="F:RNA-DNA hybrid ribonuclease activity"/>
    <property type="evidence" value="ECO:0007669"/>
    <property type="project" value="UniProtKB-EC"/>
</dbReference>
<reference evidence="2 3" key="1">
    <citation type="journal article" date="2007" name="Nature">
        <title>Light stimulates growth of proteorhodopsin-containing marine Flavobacteria.</title>
        <authorList>
            <person name="Gomez-Consarnau L."/>
            <person name="Gonzalez J.M."/>
            <person name="Coll-Llado M."/>
            <person name="Gourdon P."/>
            <person name="Pascher T."/>
            <person name="Neutze R."/>
            <person name="Pedros-Alio C."/>
            <person name="Pinhassi J."/>
        </authorList>
    </citation>
    <scope>NUCLEOTIDE SEQUENCE [LARGE SCALE GENOMIC DNA]</scope>
    <source>
        <strain evidence="2 3">MED217</strain>
    </source>
</reference>
<dbReference type="EMBL" id="AANC01000003">
    <property type="protein sequence ID" value="EAQ50139.1"/>
    <property type="molecule type" value="Genomic_DNA"/>
</dbReference>
<sequence length="827" mass="92694">MRKIALAFGFLLLLLNCEQAPSTSTNLIHLIPQKSAAIVRIPDWEDFEASLQVNEPINLLKETQLHQSLSAYAALFQHFEPQDDTYLSFVALGDDDFDLALITKNHPKLISKDSSFNQQAQTYDYEGTTINSVAINDDYLHFFSKDAFFIASTSKLVLENAILQNNTGRDPIDASLEQMIKTSNSSSPNLYIKGSYYKRILKHTIPQLKFQSSQTPFNWLALDIDLDNKDALNFSGVLTSSQDGNQTLDLLNGLKPASSKLPAVAPAQSRAVVSFSNPDWETYKENLAAKRNASAKEFTVANEAFFKSIDEVAVVYTQTDQLLLANSGNVSASELALAPISTEIERFRDLPIYQVSDSTFLEEAYKELLNPGITHYYGFVENHLVFTNTLTHLKDFIANYQNDATLKNTVGFSELSKKMSDASTLSYYGNTEILSGYISEKLSKKQGKILNQIDFTDYPAVMLQLVQADDFTYVNALTHKISAKTEASQIVQVASVTLDKDLLNAPQMLHNYRTKGQNILVQDISNTLYHINASGKIEWKKELDGPILGEIQQVDLYKNGRLQYAFTTPSHFYIIASDGTIVQPFDKDYSEITQPLAVFDYDRSRDYRFIIAQGSALTMLDREGKKVKGFTYTQAPSTLKNAPQHIRFGTKDYIVIQLENGQLEILNRRGETRIKTTETFAFSDQPVFEKANNFLVFEKNGTLSSISQSGKITRKQLQSGSDTQYDRLQKTEAILTPEQLSINNKKITIDLGIYKGLQVLKVKNAYYVTLTDLQNNKVYVYGSDGNLLPNFPVYGASELDFGSLNSATDLGFVTKGEPDSIIIYQIN</sequence>
<dbReference type="STRING" id="398720.MED217_03275"/>
<dbReference type="OrthoDB" id="1093345at2"/>
<keyword evidence="3" id="KW-1185">Reference proteome</keyword>
<dbReference type="SUPFAM" id="SSF50998">
    <property type="entry name" value="Quinoprotein alcohol dehydrogenase-like"/>
    <property type="match status" value="1"/>
</dbReference>
<gene>
    <name evidence="2" type="primary">rnhB</name>
    <name evidence="2" type="ORF">MED217_03275</name>
</gene>
<comment type="caution">
    <text evidence="2">The sequence shown here is derived from an EMBL/GenBank/DDBJ whole genome shotgun (WGS) entry which is preliminary data.</text>
</comment>